<dbReference type="EMBL" id="JHEG02000019">
    <property type="protein sequence ID" value="KIE13259.1"/>
    <property type="molecule type" value="Genomic_DNA"/>
</dbReference>
<comment type="caution">
    <text evidence="16">The sequence shown here is derived from an EMBL/GenBank/DDBJ whole genome shotgun (WGS) entry which is preliminary data.</text>
</comment>
<evidence type="ECO:0000259" key="14">
    <source>
        <dbReference type="Pfam" id="PF01435"/>
    </source>
</evidence>
<keyword evidence="8" id="KW-0862">Zinc</keyword>
<keyword evidence="7" id="KW-0378">Hydrolase</keyword>
<dbReference type="Gene3D" id="1.25.40.10">
    <property type="entry name" value="Tetratricopeptide repeat domain"/>
    <property type="match status" value="1"/>
</dbReference>
<organism evidence="16">
    <name type="scientific">Tolypothrix bouteillei VB521301</name>
    <dbReference type="NCBI Taxonomy" id="1479485"/>
    <lineage>
        <taxon>Bacteria</taxon>
        <taxon>Bacillati</taxon>
        <taxon>Cyanobacteriota</taxon>
        <taxon>Cyanophyceae</taxon>
        <taxon>Nostocales</taxon>
        <taxon>Tolypothrichaceae</taxon>
        <taxon>Tolypothrix</taxon>
    </lineage>
</organism>
<evidence type="ECO:0000256" key="12">
    <source>
        <dbReference type="SAM" id="MobiDB-lite"/>
    </source>
</evidence>
<dbReference type="RefSeq" id="WP_050045316.1">
    <property type="nucleotide sequence ID" value="NZ_JHEG04000001.1"/>
</dbReference>
<evidence type="ECO:0000256" key="2">
    <source>
        <dbReference type="ARBA" id="ARBA00004651"/>
    </source>
</evidence>
<dbReference type="GO" id="GO:0006508">
    <property type="term" value="P:proteolysis"/>
    <property type="evidence" value="ECO:0007669"/>
    <property type="project" value="UniProtKB-KW"/>
</dbReference>
<accession>A0A0C1R6L1</accession>
<keyword evidence="4 16" id="KW-0645">Protease</keyword>
<keyword evidence="5 13" id="KW-0812">Transmembrane</keyword>
<evidence type="ECO:0000256" key="3">
    <source>
        <dbReference type="ARBA" id="ARBA00022475"/>
    </source>
</evidence>
<feature type="transmembrane region" description="Helical" evidence="13">
    <location>
        <begin position="356"/>
        <end position="378"/>
    </location>
</feature>
<dbReference type="PANTHER" id="PTHR43221">
    <property type="entry name" value="PROTEASE HTPX"/>
    <property type="match status" value="1"/>
</dbReference>
<dbReference type="Pfam" id="PF01435">
    <property type="entry name" value="Peptidase_M48"/>
    <property type="match status" value="1"/>
</dbReference>
<feature type="transmembrane region" description="Helical" evidence="13">
    <location>
        <begin position="316"/>
        <end position="336"/>
    </location>
</feature>
<reference evidence="15" key="2">
    <citation type="submission" date="2019-11" db="EMBL/GenBank/DDBJ databases">
        <title>Improved Assembly of Tolypothrix boutellei genome.</title>
        <authorList>
            <person name="Sarangi A.N."/>
            <person name="Mukherjee M."/>
            <person name="Ghosh S."/>
            <person name="Singh D."/>
            <person name="Das A."/>
            <person name="Kant S."/>
            <person name="Prusty A."/>
            <person name="Tripathy S."/>
        </authorList>
    </citation>
    <scope>NUCLEOTIDE SEQUENCE</scope>
    <source>
        <strain evidence="15">VB521301</strain>
    </source>
</reference>
<dbReference type="GO" id="GO:0005886">
    <property type="term" value="C:plasma membrane"/>
    <property type="evidence" value="ECO:0007669"/>
    <property type="project" value="UniProtKB-SubCell"/>
</dbReference>
<evidence type="ECO:0000313" key="16">
    <source>
        <dbReference type="EMBL" id="KIE13259.1"/>
    </source>
</evidence>
<dbReference type="STRING" id="1479485.DA73_0207770"/>
<evidence type="ECO:0000256" key="1">
    <source>
        <dbReference type="ARBA" id="ARBA00001947"/>
    </source>
</evidence>
<evidence type="ECO:0000256" key="7">
    <source>
        <dbReference type="ARBA" id="ARBA00022801"/>
    </source>
</evidence>
<reference evidence="16" key="1">
    <citation type="journal article" date="2015" name="Genome Announc.">
        <title>Draft Genome Sequence of Tolypothrix boutellei Strain VB521301.</title>
        <authorList>
            <person name="Chandrababunaidu M.M."/>
            <person name="Singh D."/>
            <person name="Sen D."/>
            <person name="Bhan S."/>
            <person name="Das S."/>
            <person name="Gupta A."/>
            <person name="Adhikary S.P."/>
            <person name="Tripathy S."/>
        </authorList>
    </citation>
    <scope>NUCLEOTIDE SEQUENCE</scope>
    <source>
        <strain evidence="16">VB521301</strain>
    </source>
</reference>
<dbReference type="OrthoDB" id="15218at2"/>
<feature type="compositionally biased region" description="Pro residues" evidence="12">
    <location>
        <begin position="105"/>
        <end position="114"/>
    </location>
</feature>
<evidence type="ECO:0000256" key="6">
    <source>
        <dbReference type="ARBA" id="ARBA00022723"/>
    </source>
</evidence>
<dbReference type="AlphaFoldDB" id="A0A0C1R6L1"/>
<sequence length="711" mass="79954">MPSQSEPSLEAGLNILKQGNYQSAIATLKAVAAREGNSNAGLQAQVGLVVAHTRSGNTPEARTLCETLTQSHNPQVREWAQRTLKQLTKSSKGQGDNVDKVEFSPPLPLSPSPSLPLSSSPAVPPPVATREPTKPLTIYWKQSPRAKSWRPLHKLNLIPFWFLQAGTFIALFWIVRQLLIFAMQFINNALMNLPYLEPIQLLYADPTFLLLLTLFVLIGLSPWLLDRLLTNFYDQREFNKDALNKYSPEAVRVLQRYCQQHGWLFPKLGILPLSAPIVITYGNLPRTARIVVSQGFLEQLAEDEIAAVYARTLGHIAYWDFVVMSLVLLVTIPFYLLYGQIVIWGDKREIKLLQIALAYVASFAYGIWCLLTGTSLWLSQLRHYYSDRLAAEITGNPNGLVRGLLKIALGIASDIQKKEQTCWQLESLNIIAPVGYQQSICLGSIAPHTTFESMLMWDTLNPYRWWFIFNKTHPLIGDRLQHLISIARLWRLETELNMENQKPLRVKRQSFLFQIAPFLGIPVGIVFALLIWIVWQMAFALKFLNLKWIYDNTSYVTGCLLICIGIGIIVRINSFFPDIASVNAQTGDRLPVLLANPASLPVDSTPVHLVGKLLGRRGNSNFLGQDLILQTSTSLVKLHHLPQVGEELHTQDLIGRQITVTGWLRKGALPWIDIHTLRTQSGKTVNSYHPIGSIILAIALNVWGVYVLFKG</sequence>
<keyword evidence="11 13" id="KW-0472">Membrane</keyword>
<evidence type="ECO:0000256" key="10">
    <source>
        <dbReference type="ARBA" id="ARBA00023049"/>
    </source>
</evidence>
<keyword evidence="6" id="KW-0479">Metal-binding</keyword>
<evidence type="ECO:0000256" key="13">
    <source>
        <dbReference type="SAM" id="Phobius"/>
    </source>
</evidence>
<feature type="transmembrane region" description="Helical" evidence="13">
    <location>
        <begin position="160"/>
        <end position="186"/>
    </location>
</feature>
<comment type="subcellular location">
    <subcellularLocation>
        <location evidence="2">Cell membrane</location>
        <topology evidence="2">Multi-pass membrane protein</topology>
    </subcellularLocation>
</comment>
<dbReference type="InterPro" id="IPR011990">
    <property type="entry name" value="TPR-like_helical_dom_sf"/>
</dbReference>
<evidence type="ECO:0000313" key="17">
    <source>
        <dbReference type="Proteomes" id="UP000029738"/>
    </source>
</evidence>
<keyword evidence="10 15" id="KW-0482">Metalloprotease</keyword>
<dbReference type="EMBL" id="JHEG04000001">
    <property type="protein sequence ID" value="KAF3887761.1"/>
    <property type="molecule type" value="Genomic_DNA"/>
</dbReference>
<evidence type="ECO:0000256" key="5">
    <source>
        <dbReference type="ARBA" id="ARBA00022692"/>
    </source>
</evidence>
<evidence type="ECO:0000256" key="11">
    <source>
        <dbReference type="ARBA" id="ARBA00023136"/>
    </source>
</evidence>
<dbReference type="Gene3D" id="3.30.2010.10">
    <property type="entry name" value="Metalloproteases ('zincins'), catalytic domain"/>
    <property type="match status" value="1"/>
</dbReference>
<comment type="cofactor">
    <cofactor evidence="1">
        <name>Zn(2+)</name>
        <dbReference type="ChEBI" id="CHEBI:29105"/>
    </cofactor>
</comment>
<keyword evidence="9 13" id="KW-1133">Transmembrane helix</keyword>
<protein>
    <submittedName>
        <fullName evidence="15">M48 family metalloprotease</fullName>
    </submittedName>
    <submittedName>
        <fullName evidence="16">Zn-dependent protease with chaperone function</fullName>
    </submittedName>
</protein>
<dbReference type="Proteomes" id="UP000029738">
    <property type="component" value="Unassembled WGS sequence"/>
</dbReference>
<feature type="transmembrane region" description="Helical" evidence="13">
    <location>
        <begin position="206"/>
        <end position="225"/>
    </location>
</feature>
<dbReference type="InterPro" id="IPR001915">
    <property type="entry name" value="Peptidase_M48"/>
</dbReference>
<proteinExistence type="predicted"/>
<feature type="region of interest" description="Disordered" evidence="12">
    <location>
        <begin position="88"/>
        <end position="130"/>
    </location>
</feature>
<evidence type="ECO:0000256" key="8">
    <source>
        <dbReference type="ARBA" id="ARBA00022833"/>
    </source>
</evidence>
<name>A0A0C1R6L1_9CYAN</name>
<evidence type="ECO:0000256" key="4">
    <source>
        <dbReference type="ARBA" id="ARBA00022670"/>
    </source>
</evidence>
<gene>
    <name evidence="16" type="ORF">DA73_0207770</name>
    <name evidence="15" type="ORF">DA73_0400021380</name>
</gene>
<keyword evidence="3" id="KW-1003">Cell membrane</keyword>
<evidence type="ECO:0000313" key="15">
    <source>
        <dbReference type="EMBL" id="KAF3887761.1"/>
    </source>
</evidence>
<feature type="domain" description="Peptidase M48" evidence="14">
    <location>
        <begin position="281"/>
        <end position="484"/>
    </location>
</feature>
<feature type="transmembrane region" description="Helical" evidence="13">
    <location>
        <begin position="688"/>
        <end position="709"/>
    </location>
</feature>
<keyword evidence="17" id="KW-1185">Reference proteome</keyword>
<evidence type="ECO:0000256" key="9">
    <source>
        <dbReference type="ARBA" id="ARBA00022989"/>
    </source>
</evidence>
<dbReference type="PANTHER" id="PTHR43221:SF1">
    <property type="entry name" value="PROTEASE HTPX"/>
    <property type="match status" value="1"/>
</dbReference>
<dbReference type="GO" id="GO:0046872">
    <property type="term" value="F:metal ion binding"/>
    <property type="evidence" value="ECO:0007669"/>
    <property type="project" value="UniProtKB-KW"/>
</dbReference>
<dbReference type="GO" id="GO:0004222">
    <property type="term" value="F:metalloendopeptidase activity"/>
    <property type="evidence" value="ECO:0007669"/>
    <property type="project" value="InterPro"/>
</dbReference>
<feature type="transmembrane region" description="Helical" evidence="13">
    <location>
        <begin position="511"/>
        <end position="535"/>
    </location>
</feature>
<feature type="transmembrane region" description="Helical" evidence="13">
    <location>
        <begin position="555"/>
        <end position="572"/>
    </location>
</feature>
<dbReference type="InterPro" id="IPR050083">
    <property type="entry name" value="HtpX_protease"/>
</dbReference>